<reference evidence="12 13" key="1">
    <citation type="journal article" date="2024" name="Ann. Entomol. Soc. Am.">
        <title>Genomic analyses of the southern and eastern yellowjacket wasps (Hymenoptera: Vespidae) reveal evolutionary signatures of social life.</title>
        <authorList>
            <person name="Catto M.A."/>
            <person name="Caine P.B."/>
            <person name="Orr S.E."/>
            <person name="Hunt B.G."/>
            <person name="Goodisman M.A.D."/>
        </authorList>
    </citation>
    <scope>NUCLEOTIDE SEQUENCE [LARGE SCALE GENOMIC DNA]</scope>
    <source>
        <strain evidence="12">232</strain>
        <tissue evidence="12">Head and thorax</tissue>
    </source>
</reference>
<evidence type="ECO:0000256" key="4">
    <source>
        <dbReference type="ARBA" id="ARBA00009127"/>
    </source>
</evidence>
<dbReference type="Pfam" id="PF00083">
    <property type="entry name" value="Sugar_tr"/>
    <property type="match status" value="1"/>
</dbReference>
<feature type="transmembrane region" description="Helical" evidence="10">
    <location>
        <begin position="263"/>
        <end position="280"/>
    </location>
</feature>
<feature type="domain" description="Major facilitator superfamily (MFS) profile" evidence="11">
    <location>
        <begin position="71"/>
        <end position="522"/>
    </location>
</feature>
<feature type="transmembrane region" description="Helical" evidence="10">
    <location>
        <begin position="434"/>
        <end position="457"/>
    </location>
</feature>
<dbReference type="PRINTS" id="PR00300">
    <property type="entry name" value="CLPPROTEASEA"/>
</dbReference>
<sequence>MFTFLSLYYVLCKRPSNFELNFISTAVVKIVGVNVKQVSNGKDTETVEDHGEAIDAVQQAIGDLGKWQILVCLAISLVKFPVAWHQLAIVFMAPHQEYNCTTPAETVSSDQCTININGTNMECTKWEYDRSTFPETIISQWNLVCSRSHYANIQQSILMFGVLLGNVIFGSLADRYGRKLPLMASVLLQLASGIGCAIVPWFPALLILKLFSAMATGGTMVTSMEIVGTQWRAAITVLYQIPFSLGQMSLAGIAYLFRHWQHLQIAITIPSIILLSYWWIVPESPRWLLAVGKQKAACKILEKVAIINKTGNKDIPDTVRRHCLHQNSKRTAQDHNASFLDLFRTPNMRVKSLSIFFNWIVCGMGLFGMSQYIGQVGGDIFINFAISGAIQVPGNFVAWWAMNKLGRKVTLIISNVIAGVSSLALIIVPHELAWLRLILVCLGIVGMSVAFTSVYLFSGELFPTVVRNMGVGTSSMCARIGSIVAPFVVSLNHMAEWFPPIIFGSLPIVGAMLCLLLPETAGCTLPETLQDGEDFGKKPKMMKNKNRNSKDIEIEHREEEKSIDYSSYYTAIPPCTVLWKTSSSLPNGKMYILLLSLLAVANGETFNKLYSWQQLNFNFPNETIRKAYVESGNYIEKNNLPLGLAVSQDRMIITVPRWRNGVVSNLNYVWMNDTNESPSLNPYPNFETNDIHSPDSIVNIFRVRVDECNRLWGIDTGISDIYGNTTVLQPVRIIVIDLKTDKIIRKYTLKDSDQKQNSFIADLIVDVKPDACEDAYAYLSDFSAYGLVVYSWAKNNSWRIEHNYFYFDPLQGDYNISGYNFQWTDGVFGLALTPFQDDGYRTLYFHAMSGITEFYVSTEVSQDDMLILSNNYHAFHVAGDKGPKSQGPSSVIDQETEIAYFTQIQKNGIGCWNTNVKLTPETFVLVGQNNETMVYPNDLAIDYDSRKLYVLSDNLPRFEHSDLISCELLTAMAGAVGLSSLGVYYYQYLYCKYHECCNDDYIYLDLQKLEKLLKNKLYGQHIAYKTIMNALRGYLNQRDQGKALSFSFHGTPGTGKNYVAKFIAESLYKKGIESKYFHFFNGRIEFPLKQQVEIYKMLLQSKIKNALEDCPQSLFVFDEVDKMPEGVLNVLVPFLDYNTWSTKGDTNKAIFIFLSNTGSRQIVQRLLNLWEKGISRDDTKLQDFENLISIGAFNEKGGFHLSDTIETSVIDHYIPFLPLEEEHVKNCAKMAFIKRNVEPTTEMIDEALSHMTFDPPPHNLYSKSGCKRIEQKVATIIYSIK</sequence>
<dbReference type="Gene3D" id="2.120.10.30">
    <property type="entry name" value="TolB, C-terminal domain"/>
    <property type="match status" value="1"/>
</dbReference>
<organism evidence="12 13">
    <name type="scientific">Vespula maculifrons</name>
    <name type="common">Eastern yellow jacket</name>
    <name type="synonym">Wasp</name>
    <dbReference type="NCBI Taxonomy" id="7453"/>
    <lineage>
        <taxon>Eukaryota</taxon>
        <taxon>Metazoa</taxon>
        <taxon>Ecdysozoa</taxon>
        <taxon>Arthropoda</taxon>
        <taxon>Hexapoda</taxon>
        <taxon>Insecta</taxon>
        <taxon>Pterygota</taxon>
        <taxon>Neoptera</taxon>
        <taxon>Endopterygota</taxon>
        <taxon>Hymenoptera</taxon>
        <taxon>Apocrita</taxon>
        <taxon>Aculeata</taxon>
        <taxon>Vespoidea</taxon>
        <taxon>Vespidae</taxon>
        <taxon>Vespinae</taxon>
        <taxon>Vespula</taxon>
    </lineage>
</organism>
<evidence type="ECO:0000313" key="13">
    <source>
        <dbReference type="Proteomes" id="UP001607303"/>
    </source>
</evidence>
<evidence type="ECO:0000256" key="9">
    <source>
        <dbReference type="ARBA" id="ARBA00023136"/>
    </source>
</evidence>
<dbReference type="CDD" id="cd17317">
    <property type="entry name" value="MFS_SLC22"/>
    <property type="match status" value="1"/>
</dbReference>
<keyword evidence="13" id="KW-1185">Reference proteome</keyword>
<keyword evidence="9 10" id="KW-0472">Membrane</keyword>
<keyword evidence="5" id="KW-0964">Secreted</keyword>
<proteinExistence type="inferred from homology"/>
<feature type="transmembrane region" description="Helical" evidence="10">
    <location>
        <begin position="234"/>
        <end position="257"/>
    </location>
</feature>
<comment type="similarity">
    <text evidence="4">Belongs to the major royal jelly protein family.</text>
</comment>
<comment type="caution">
    <text evidence="12">The sequence shown here is derived from an EMBL/GenBank/DDBJ whole genome shotgun (WGS) entry which is preliminary data.</text>
</comment>
<evidence type="ECO:0000256" key="7">
    <source>
        <dbReference type="ARBA" id="ARBA00022729"/>
    </source>
</evidence>
<feature type="transmembrane region" description="Helical" evidence="10">
    <location>
        <begin position="409"/>
        <end position="428"/>
    </location>
</feature>
<dbReference type="PANTHER" id="PTHR10009">
    <property type="entry name" value="PROTEIN YELLOW-RELATED"/>
    <property type="match status" value="1"/>
</dbReference>
<dbReference type="Proteomes" id="UP001607303">
    <property type="component" value="Unassembled WGS sequence"/>
</dbReference>
<dbReference type="Gene3D" id="1.20.1250.20">
    <property type="entry name" value="MFS general substrate transporter like domains"/>
    <property type="match status" value="1"/>
</dbReference>
<dbReference type="Pfam" id="PF03022">
    <property type="entry name" value="MRJP"/>
    <property type="match status" value="1"/>
</dbReference>
<dbReference type="Pfam" id="PF21376">
    <property type="entry name" value="TOR1A_C"/>
    <property type="match status" value="1"/>
</dbReference>
<protein>
    <submittedName>
        <fullName evidence="12">Organic cation transporter protein-like</fullName>
    </submittedName>
</protein>
<keyword evidence="6 10" id="KW-0812">Transmembrane</keyword>
<dbReference type="Pfam" id="PF06309">
    <property type="entry name" value="Torsin"/>
    <property type="match status" value="1"/>
</dbReference>
<feature type="transmembrane region" description="Helical" evidence="10">
    <location>
        <begin position="153"/>
        <end position="173"/>
    </location>
</feature>
<dbReference type="GO" id="GO:0016020">
    <property type="term" value="C:membrane"/>
    <property type="evidence" value="ECO:0007669"/>
    <property type="project" value="UniProtKB-SubCell"/>
</dbReference>
<dbReference type="GO" id="GO:0005576">
    <property type="term" value="C:extracellular region"/>
    <property type="evidence" value="ECO:0007669"/>
    <property type="project" value="UniProtKB-SubCell"/>
</dbReference>
<dbReference type="InterPro" id="IPR036259">
    <property type="entry name" value="MFS_trans_sf"/>
</dbReference>
<keyword evidence="8 10" id="KW-1133">Transmembrane helix</keyword>
<evidence type="ECO:0000256" key="2">
    <source>
        <dbReference type="ARBA" id="ARBA00004613"/>
    </source>
</evidence>
<gene>
    <name evidence="12" type="ORF">V1477_010302</name>
</gene>
<dbReference type="CDD" id="cd00009">
    <property type="entry name" value="AAA"/>
    <property type="match status" value="1"/>
</dbReference>
<evidence type="ECO:0000256" key="3">
    <source>
        <dbReference type="ARBA" id="ARBA00006235"/>
    </source>
</evidence>
<comment type="subcellular location">
    <subcellularLocation>
        <location evidence="1">Membrane</location>
        <topology evidence="1">Multi-pass membrane protein</topology>
    </subcellularLocation>
    <subcellularLocation>
        <location evidence="2">Secreted</location>
    </subcellularLocation>
</comment>
<evidence type="ECO:0000256" key="6">
    <source>
        <dbReference type="ARBA" id="ARBA00022692"/>
    </source>
</evidence>
<dbReference type="SUPFAM" id="SSF52540">
    <property type="entry name" value="P-loop containing nucleoside triphosphate hydrolases"/>
    <property type="match status" value="1"/>
</dbReference>
<dbReference type="InterPro" id="IPR005828">
    <property type="entry name" value="MFS_sugar_transport-like"/>
</dbReference>
<comment type="similarity">
    <text evidence="3">Belongs to the ClpA/ClpB family. Torsin subfamily.</text>
</comment>
<evidence type="ECO:0000256" key="1">
    <source>
        <dbReference type="ARBA" id="ARBA00004141"/>
    </source>
</evidence>
<dbReference type="Gene3D" id="3.40.50.300">
    <property type="entry name" value="P-loop containing nucleotide triphosphate hydrolases"/>
    <property type="match status" value="1"/>
</dbReference>
<accession>A0ABD2C862</accession>
<evidence type="ECO:0000256" key="8">
    <source>
        <dbReference type="ARBA" id="ARBA00022989"/>
    </source>
</evidence>
<dbReference type="EMBL" id="JAYRBN010000059">
    <property type="protein sequence ID" value="KAL2741241.1"/>
    <property type="molecule type" value="Genomic_DNA"/>
</dbReference>
<dbReference type="InterPro" id="IPR020846">
    <property type="entry name" value="MFS_dom"/>
</dbReference>
<dbReference type="InterPro" id="IPR027417">
    <property type="entry name" value="P-loop_NTPase"/>
</dbReference>
<dbReference type="InterPro" id="IPR017996">
    <property type="entry name" value="MRJP/yellow-related"/>
</dbReference>
<dbReference type="InterPro" id="IPR010448">
    <property type="entry name" value="Torsin"/>
</dbReference>
<dbReference type="SUPFAM" id="SSF103473">
    <property type="entry name" value="MFS general substrate transporter"/>
    <property type="match status" value="1"/>
</dbReference>
<feature type="transmembrane region" description="Helical" evidence="10">
    <location>
        <begin position="180"/>
        <end position="201"/>
    </location>
</feature>
<evidence type="ECO:0000256" key="10">
    <source>
        <dbReference type="SAM" id="Phobius"/>
    </source>
</evidence>
<name>A0ABD2C862_VESMC</name>
<evidence type="ECO:0000259" key="11">
    <source>
        <dbReference type="PROSITE" id="PS50850"/>
    </source>
</evidence>
<dbReference type="InterPro" id="IPR011042">
    <property type="entry name" value="6-blade_b-propeller_TolB-like"/>
</dbReference>
<dbReference type="GO" id="GO:0012505">
    <property type="term" value="C:endomembrane system"/>
    <property type="evidence" value="ECO:0007669"/>
    <property type="project" value="UniProtKB-ARBA"/>
</dbReference>
<dbReference type="InterPro" id="IPR049337">
    <property type="entry name" value="TOR1A_C"/>
</dbReference>
<feature type="transmembrane region" description="Helical" evidence="10">
    <location>
        <begin position="380"/>
        <end position="402"/>
    </location>
</feature>
<dbReference type="PROSITE" id="PS50850">
    <property type="entry name" value="MFS"/>
    <property type="match status" value="1"/>
</dbReference>
<evidence type="ECO:0000256" key="5">
    <source>
        <dbReference type="ARBA" id="ARBA00022525"/>
    </source>
</evidence>
<evidence type="ECO:0000313" key="12">
    <source>
        <dbReference type="EMBL" id="KAL2741241.1"/>
    </source>
</evidence>
<feature type="transmembrane region" description="Helical" evidence="10">
    <location>
        <begin position="469"/>
        <end position="491"/>
    </location>
</feature>
<feature type="transmembrane region" description="Helical" evidence="10">
    <location>
        <begin position="207"/>
        <end position="227"/>
    </location>
</feature>
<dbReference type="InterPro" id="IPR001270">
    <property type="entry name" value="ClpA/B"/>
</dbReference>
<dbReference type="PANTHER" id="PTHR10009:SF11">
    <property type="entry name" value="RH54244P"/>
    <property type="match status" value="1"/>
</dbReference>
<keyword evidence="7" id="KW-0732">Signal</keyword>
<dbReference type="GO" id="GO:0005737">
    <property type="term" value="C:cytoplasm"/>
    <property type="evidence" value="ECO:0007669"/>
    <property type="project" value="UniProtKB-ARBA"/>
</dbReference>
<feature type="transmembrane region" description="Helical" evidence="10">
    <location>
        <begin position="353"/>
        <end position="374"/>
    </location>
</feature>